<reference evidence="1 2" key="1">
    <citation type="submission" date="2023-07" db="EMBL/GenBank/DDBJ databases">
        <title>Sorghum-associated microbial communities from plants grown in Nebraska, USA.</title>
        <authorList>
            <person name="Schachtman D."/>
        </authorList>
    </citation>
    <scope>NUCLEOTIDE SEQUENCE [LARGE SCALE GENOMIC DNA]</scope>
    <source>
        <strain evidence="1 2">BE308</strain>
    </source>
</reference>
<name>A0ABU1ZKF9_9BURK</name>
<proteinExistence type="predicted"/>
<comment type="caution">
    <text evidence="1">The sequence shown here is derived from an EMBL/GenBank/DDBJ whole genome shotgun (WGS) entry which is preliminary data.</text>
</comment>
<dbReference type="Proteomes" id="UP001268089">
    <property type="component" value="Unassembled WGS sequence"/>
</dbReference>
<dbReference type="EMBL" id="JAVDXO010000002">
    <property type="protein sequence ID" value="MDR7306037.1"/>
    <property type="molecule type" value="Genomic_DNA"/>
</dbReference>
<gene>
    <name evidence="1" type="ORF">J2X15_001315</name>
</gene>
<dbReference type="NCBIfam" id="TIGR03573">
    <property type="entry name" value="WbuX"/>
    <property type="match status" value="1"/>
</dbReference>
<evidence type="ECO:0000313" key="1">
    <source>
        <dbReference type="EMBL" id="MDR7306037.1"/>
    </source>
</evidence>
<sequence>MMQYCKRCLYPENHPLGITFNAQGICSGCQVHEEKDGLDWQAREAKLAVILTKYRGRNYSRHDCVVPISGGRDSFFIVHLVKKVYGLNPLLVMYNRHYNTRAGIYNVARLRTALGCDIATMTLDPRLIKRVMRASLAERGSFHWHALAGATAFPVQTAVRMHIPLVIWGAQQGLEQVGMYSHLDEVEMTRRYRKEHDLMGLEAEDLVGRQGMKERDLMPFFYPSDQQIYKHGVRGIYLGNFHRWDSKTQHENMVQLYGQYQGKLARTFDHYNDIDDMHYTGMHDILKVRKVGYGKIVDDACREIRYGRLSRDEGIALVAAHEQAVPINTTELSQFIEMSTDDILKCADRFRDQRLGKETSSYAQRLAGDVKPIADAGKNCVFASHVPDDFNGPESAEQLLTRGYLCE</sequence>
<dbReference type="InterPro" id="IPR020022">
    <property type="entry name" value="N-acetyl_sugar_amidoTrfase"/>
</dbReference>
<accession>A0ABU1ZKF9</accession>
<dbReference type="SUPFAM" id="SSF52402">
    <property type="entry name" value="Adenine nucleotide alpha hydrolases-like"/>
    <property type="match status" value="1"/>
</dbReference>
<organism evidence="1 2">
    <name type="scientific">Rhodoferax saidenbachensis</name>
    <dbReference type="NCBI Taxonomy" id="1484693"/>
    <lineage>
        <taxon>Bacteria</taxon>
        <taxon>Pseudomonadati</taxon>
        <taxon>Pseudomonadota</taxon>
        <taxon>Betaproteobacteria</taxon>
        <taxon>Burkholderiales</taxon>
        <taxon>Comamonadaceae</taxon>
        <taxon>Rhodoferax</taxon>
    </lineage>
</organism>
<evidence type="ECO:0000313" key="2">
    <source>
        <dbReference type="Proteomes" id="UP001268089"/>
    </source>
</evidence>
<keyword evidence="2" id="KW-1185">Reference proteome</keyword>
<protein>
    <submittedName>
        <fullName evidence="1">N-acetyl sugar amidotransferase</fullName>
    </submittedName>
</protein>